<comment type="caution">
    <text evidence="3">The sequence shown here is derived from an EMBL/GenBank/DDBJ whole genome shotgun (WGS) entry which is preliminary data.</text>
</comment>
<dbReference type="Proteomes" id="UP001501411">
    <property type="component" value="Unassembled WGS sequence"/>
</dbReference>
<dbReference type="Gene3D" id="3.40.50.150">
    <property type="entry name" value="Vaccinia Virus protein VP39"/>
    <property type="match status" value="1"/>
</dbReference>
<dbReference type="Pfam" id="PF22013">
    <property type="entry name" value="PG_1098_Fer"/>
    <property type="match status" value="1"/>
</dbReference>
<dbReference type="InterPro" id="IPR041497">
    <property type="entry name" value="Thump-like"/>
</dbReference>
<evidence type="ECO:0000313" key="4">
    <source>
        <dbReference type="Proteomes" id="UP001501411"/>
    </source>
</evidence>
<proteinExistence type="predicted"/>
<dbReference type="InterPro" id="IPR054168">
    <property type="entry name" value="PG_1098_Fer"/>
</dbReference>
<dbReference type="SUPFAM" id="SSF53335">
    <property type="entry name" value="S-adenosyl-L-methionine-dependent methyltransferases"/>
    <property type="match status" value="1"/>
</dbReference>
<keyword evidence="4" id="KW-1185">Reference proteome</keyword>
<evidence type="ECO:0008006" key="5">
    <source>
        <dbReference type="Google" id="ProtNLM"/>
    </source>
</evidence>
<protein>
    <recommendedName>
        <fullName evidence="5">THUMP-like domain-containing protein</fullName>
    </recommendedName>
</protein>
<dbReference type="RefSeq" id="WP_345231699.1">
    <property type="nucleotide sequence ID" value="NZ_BAABIQ010000032.1"/>
</dbReference>
<sequence length="394" mass="44766">MNHAILTPEVQDFLRAHLDASPSELALRKSPFSAVSSAELADQLDGMKRARKKLPLWFDTPTIYYPSKLSIEQASSAETAMYKSQLIPDKAQVVDLTGGFGIDSYYFSQRAKTVIHCERNPELSQIAAYNAQRLKAANITFIAKDGLDYLGSTDLPIDVIYLDPSRRVKQQKVFRLRDCEPNVVEELPFLLQKCPSLLIKAAPLLDIKAALDELTQVKEVHILSVHNECKELLFVINANYHGTTTYHSIALAEGRYRKFIFSLDQEKNNHPTYSEPLRYLYEPDAALLKSGGFKSIAISYGIDKLHLHTHLYTSETIIPSFIGRCFEIGTFETYTSFKKRKEPLRANVTTRNFPLKPEQLKKKHQIKDGGTTYLFFCTGPQNDLLVIYCHRIDL</sequence>
<dbReference type="EMBL" id="BAABIQ010000032">
    <property type="protein sequence ID" value="GAA4792429.1"/>
    <property type="molecule type" value="Genomic_DNA"/>
</dbReference>
<dbReference type="CDD" id="cd02440">
    <property type="entry name" value="AdoMet_MTases"/>
    <property type="match status" value="1"/>
</dbReference>
<accession>A0ABP9BD34</accession>
<name>A0ABP9BD34_9SPHI</name>
<evidence type="ECO:0000313" key="3">
    <source>
        <dbReference type="EMBL" id="GAA4792429.1"/>
    </source>
</evidence>
<dbReference type="Pfam" id="PF18096">
    <property type="entry name" value="Thump_like"/>
    <property type="match status" value="1"/>
</dbReference>
<dbReference type="InterPro" id="IPR029063">
    <property type="entry name" value="SAM-dependent_MTases_sf"/>
</dbReference>
<feature type="domain" description="THUMP-like" evidence="1">
    <location>
        <begin position="323"/>
        <end position="391"/>
    </location>
</feature>
<evidence type="ECO:0000259" key="2">
    <source>
        <dbReference type="Pfam" id="PF22013"/>
    </source>
</evidence>
<feature type="domain" description="PG-1098 ferredoxin-like" evidence="2">
    <location>
        <begin position="279"/>
        <end position="321"/>
    </location>
</feature>
<gene>
    <name evidence="3" type="ORF">GCM10023231_20700</name>
</gene>
<dbReference type="Gene3D" id="1.10.10.1110">
    <property type="entry name" value="Methyltransferase PG1098, N-terminal domain"/>
    <property type="match status" value="1"/>
</dbReference>
<organism evidence="3 4">
    <name type="scientific">Olivibacter ginsenosidimutans</name>
    <dbReference type="NCBI Taxonomy" id="1176537"/>
    <lineage>
        <taxon>Bacteria</taxon>
        <taxon>Pseudomonadati</taxon>
        <taxon>Bacteroidota</taxon>
        <taxon>Sphingobacteriia</taxon>
        <taxon>Sphingobacteriales</taxon>
        <taxon>Sphingobacteriaceae</taxon>
        <taxon>Olivibacter</taxon>
    </lineage>
</organism>
<reference evidence="4" key="1">
    <citation type="journal article" date="2019" name="Int. J. Syst. Evol. Microbiol.">
        <title>The Global Catalogue of Microorganisms (GCM) 10K type strain sequencing project: providing services to taxonomists for standard genome sequencing and annotation.</title>
        <authorList>
            <consortium name="The Broad Institute Genomics Platform"/>
            <consortium name="The Broad Institute Genome Sequencing Center for Infectious Disease"/>
            <person name="Wu L."/>
            <person name="Ma J."/>
        </authorList>
    </citation>
    <scope>NUCLEOTIDE SEQUENCE [LARGE SCALE GENOMIC DNA]</scope>
    <source>
        <strain evidence="4">JCM 18200</strain>
    </source>
</reference>
<evidence type="ECO:0000259" key="1">
    <source>
        <dbReference type="Pfam" id="PF18096"/>
    </source>
</evidence>